<feature type="transmembrane region" description="Helical" evidence="1">
    <location>
        <begin position="187"/>
        <end position="204"/>
    </location>
</feature>
<dbReference type="Proteomes" id="UP000192796">
    <property type="component" value="Unassembled WGS sequence"/>
</dbReference>
<keyword evidence="1" id="KW-0472">Membrane</keyword>
<evidence type="ECO:0008006" key="4">
    <source>
        <dbReference type="Google" id="ProtNLM"/>
    </source>
</evidence>
<feature type="transmembrane region" description="Helical" evidence="1">
    <location>
        <begin position="123"/>
        <end position="145"/>
    </location>
</feature>
<feature type="transmembrane region" description="Helical" evidence="1">
    <location>
        <begin position="216"/>
        <end position="235"/>
    </location>
</feature>
<dbReference type="AlphaFoldDB" id="A0A1V9G128"/>
<dbReference type="OrthoDB" id="1122300at2"/>
<feature type="transmembrane region" description="Helical" evidence="1">
    <location>
        <begin position="69"/>
        <end position="87"/>
    </location>
</feature>
<evidence type="ECO:0000256" key="1">
    <source>
        <dbReference type="SAM" id="Phobius"/>
    </source>
</evidence>
<organism evidence="2 3">
    <name type="scientific">Niastella vici</name>
    <dbReference type="NCBI Taxonomy" id="1703345"/>
    <lineage>
        <taxon>Bacteria</taxon>
        <taxon>Pseudomonadati</taxon>
        <taxon>Bacteroidota</taxon>
        <taxon>Chitinophagia</taxon>
        <taxon>Chitinophagales</taxon>
        <taxon>Chitinophagaceae</taxon>
        <taxon>Niastella</taxon>
    </lineage>
</organism>
<name>A0A1V9G128_9BACT</name>
<reference evidence="2 3" key="1">
    <citation type="submission" date="2016-03" db="EMBL/GenBank/DDBJ databases">
        <title>Niastella vici sp. nov., isolated from farmland soil.</title>
        <authorList>
            <person name="Chen L."/>
            <person name="Wang D."/>
            <person name="Yang S."/>
            <person name="Wang G."/>
        </authorList>
    </citation>
    <scope>NUCLEOTIDE SEQUENCE [LARGE SCALE GENOMIC DNA]</scope>
    <source>
        <strain evidence="2 3">DJ57</strain>
    </source>
</reference>
<proteinExistence type="predicted"/>
<protein>
    <recommendedName>
        <fullName evidence="4">DoxX family protein</fullName>
    </recommendedName>
</protein>
<sequence>MVTAGKYMYLAGLTELAIYNFFKGDFAMTRPPALPEWLKGINPVMAYVAGILLLLCIALVIWNKYTSQALITIAAIIFLCATTRHVFAVWKDPINGFKTLWLIGAALLILSEVEYYRKYQRHILFANVIVLFMFFYHCAVAHFQYAASIQYLIPSYIPFRLFFTWLAGICLLFAGIGLLTSKFQQPAALLSGIQITGWFLLLHLPRAFTMGGDEWIGVGESLAVAGICFMLYGMFRRAHPIA</sequence>
<feature type="transmembrane region" description="Helical" evidence="1">
    <location>
        <begin position="7"/>
        <end position="24"/>
    </location>
</feature>
<feature type="transmembrane region" description="Helical" evidence="1">
    <location>
        <begin position="44"/>
        <end position="62"/>
    </location>
</feature>
<feature type="transmembrane region" description="Helical" evidence="1">
    <location>
        <begin position="99"/>
        <end position="116"/>
    </location>
</feature>
<keyword evidence="3" id="KW-1185">Reference proteome</keyword>
<dbReference type="RefSeq" id="WP_081147354.1">
    <property type="nucleotide sequence ID" value="NZ_LVYD01000043.1"/>
</dbReference>
<dbReference type="EMBL" id="LVYD01000043">
    <property type="protein sequence ID" value="OQP64176.1"/>
    <property type="molecule type" value="Genomic_DNA"/>
</dbReference>
<evidence type="ECO:0000313" key="2">
    <source>
        <dbReference type="EMBL" id="OQP64176.1"/>
    </source>
</evidence>
<keyword evidence="1" id="KW-0812">Transmembrane</keyword>
<feature type="transmembrane region" description="Helical" evidence="1">
    <location>
        <begin position="157"/>
        <end position="180"/>
    </location>
</feature>
<dbReference type="STRING" id="1703345.A3860_22485"/>
<accession>A0A1V9G128</accession>
<gene>
    <name evidence="2" type="ORF">A3860_22485</name>
</gene>
<evidence type="ECO:0000313" key="3">
    <source>
        <dbReference type="Proteomes" id="UP000192796"/>
    </source>
</evidence>
<keyword evidence="1" id="KW-1133">Transmembrane helix</keyword>
<comment type="caution">
    <text evidence="2">The sequence shown here is derived from an EMBL/GenBank/DDBJ whole genome shotgun (WGS) entry which is preliminary data.</text>
</comment>